<dbReference type="EMBL" id="AHMZ02000132">
    <property type="protein sequence ID" value="EMN28533.1"/>
    <property type="molecule type" value="Genomic_DNA"/>
</dbReference>
<proteinExistence type="predicted"/>
<accession>M6KA29</accession>
<name>M6KA29_LEPIR</name>
<reference evidence="1 2" key="1">
    <citation type="submission" date="2013-01" db="EMBL/GenBank/DDBJ databases">
        <authorList>
            <person name="Harkins D.M."/>
            <person name="Durkin A.S."/>
            <person name="Brinkac L.M."/>
            <person name="Haft D.H."/>
            <person name="Selengut J.D."/>
            <person name="Sanka R."/>
            <person name="DePew J."/>
            <person name="Purushe J."/>
            <person name="Peacock S.J."/>
            <person name="Thaipadungpanit J."/>
            <person name="Wuthiekanun V.W."/>
            <person name="Day N.P."/>
            <person name="Vinetz J.M."/>
            <person name="Sutton G.G."/>
            <person name="Nierman W.C."/>
            <person name="Fouts D.E."/>
        </authorList>
    </citation>
    <scope>NUCLEOTIDE SEQUENCE [LARGE SCALE GENOMIC DNA]</scope>
    <source>
        <strain evidence="1 2">L0374</strain>
    </source>
</reference>
<protein>
    <submittedName>
        <fullName evidence="1">Uncharacterized protein</fullName>
    </submittedName>
</protein>
<evidence type="ECO:0000313" key="2">
    <source>
        <dbReference type="Proteomes" id="UP000012137"/>
    </source>
</evidence>
<dbReference type="Proteomes" id="UP000012137">
    <property type="component" value="Unassembled WGS sequence"/>
</dbReference>
<sequence>MFNYIILCILVPSIIFPSPVEDFLNPEKKEKLQLLLKIRFLKKSSGKKTLRLTNNFQNIGSKF</sequence>
<gene>
    <name evidence="1" type="ORF">LEP1GSC083_3291</name>
</gene>
<dbReference type="AlphaFoldDB" id="M6KA29"/>
<comment type="caution">
    <text evidence="1">The sequence shown here is derived from an EMBL/GenBank/DDBJ whole genome shotgun (WGS) entry which is preliminary data.</text>
</comment>
<evidence type="ECO:0000313" key="1">
    <source>
        <dbReference type="EMBL" id="EMN28533.1"/>
    </source>
</evidence>
<organism evidence="1 2">
    <name type="scientific">Leptospira interrogans serovar Pyrogenes str. L0374</name>
    <dbReference type="NCBI Taxonomy" id="1049928"/>
    <lineage>
        <taxon>Bacteria</taxon>
        <taxon>Pseudomonadati</taxon>
        <taxon>Spirochaetota</taxon>
        <taxon>Spirochaetia</taxon>
        <taxon>Leptospirales</taxon>
        <taxon>Leptospiraceae</taxon>
        <taxon>Leptospira</taxon>
    </lineage>
</organism>